<name>R2SWG4_9ENTE</name>
<sequence length="292" mass="32740">MKKKKLIRVALVIVGLLLGGVTTTVNAEKQTKRIYESDYAYVPSPALRNAFAGATIHHLEEMGEENRANDAQELLDNYGLIKKSDMKYLDVVETEFFDEDTSLEGAQYVENAKGVYIEFGNISDFRPLSNLTKVEELEIGVGGSIPDLSDFSKLTKVKRINIQLYANKSVMGEKGSGITNNLALLDISALNNMPNLENVRIETRGKLQPIVLKKGMTSYQMIDPVTLSKQFEGAEIQYFAGSVEDGVLKWTDIENPNEEEGYEGEEFLEFSWEIKKGNFSYKGDAEIPIIWK</sequence>
<dbReference type="RefSeq" id="WP_010760932.1">
    <property type="nucleotide sequence ID" value="NZ_KB946315.1"/>
</dbReference>
<evidence type="ECO:0000313" key="3">
    <source>
        <dbReference type="EMBL" id="EOT62690.1"/>
    </source>
</evidence>
<comment type="caution">
    <text evidence="2">The sequence shown here is derived from an EMBL/GenBank/DDBJ whole genome shotgun (WGS) entry which is preliminary data.</text>
</comment>
<reference evidence="2 4" key="1">
    <citation type="submission" date="2013-02" db="EMBL/GenBank/DDBJ databases">
        <title>The Genome Sequence of Enterococcus haemoperoxidus BAA-382.</title>
        <authorList>
            <consortium name="The Broad Institute Genome Sequencing Platform"/>
            <consortium name="The Broad Institute Genome Sequencing Center for Infectious Disease"/>
            <person name="Earl A.M."/>
            <person name="Gilmore M.S."/>
            <person name="Lebreton F."/>
            <person name="Walker B."/>
            <person name="Young S.K."/>
            <person name="Zeng Q."/>
            <person name="Gargeya S."/>
            <person name="Fitzgerald M."/>
            <person name="Haas B."/>
            <person name="Abouelleil A."/>
            <person name="Alvarado L."/>
            <person name="Arachchi H.M."/>
            <person name="Berlin A.M."/>
            <person name="Chapman S.B."/>
            <person name="Dewar J."/>
            <person name="Goldberg J."/>
            <person name="Griggs A."/>
            <person name="Gujja S."/>
            <person name="Hansen M."/>
            <person name="Howarth C."/>
            <person name="Imamovic A."/>
            <person name="Larimer J."/>
            <person name="McCowan C."/>
            <person name="Murphy C."/>
            <person name="Neiman D."/>
            <person name="Pearson M."/>
            <person name="Priest M."/>
            <person name="Roberts A."/>
            <person name="Saif S."/>
            <person name="Shea T."/>
            <person name="Sisk P."/>
            <person name="Sykes S."/>
            <person name="Wortman J."/>
            <person name="Nusbaum C."/>
            <person name="Birren B."/>
        </authorList>
    </citation>
    <scope>NUCLEOTIDE SEQUENCE [LARGE SCALE GENOMIC DNA]</scope>
    <source>
        <strain evidence="2 4">ATCC BAA-382</strain>
    </source>
</reference>
<keyword evidence="1" id="KW-0732">Signal</keyword>
<protein>
    <recommendedName>
        <fullName evidence="6">WxL domain-containing protein</fullName>
    </recommendedName>
</protein>
<evidence type="ECO:0008006" key="6">
    <source>
        <dbReference type="Google" id="ProtNLM"/>
    </source>
</evidence>
<dbReference type="PATRIC" id="fig|1158608.3.peg.702"/>
<dbReference type="InterPro" id="IPR032675">
    <property type="entry name" value="LRR_dom_sf"/>
</dbReference>
<dbReference type="EMBL" id="AJAR01000010">
    <property type="protein sequence ID" value="EOH99570.1"/>
    <property type="molecule type" value="Genomic_DNA"/>
</dbReference>
<keyword evidence="5" id="KW-1185">Reference proteome</keyword>
<organism evidence="2 4">
    <name type="scientific">Enterococcus haemoperoxidus ATCC BAA-382</name>
    <dbReference type="NCBI Taxonomy" id="1158608"/>
    <lineage>
        <taxon>Bacteria</taxon>
        <taxon>Bacillati</taxon>
        <taxon>Bacillota</taxon>
        <taxon>Bacilli</taxon>
        <taxon>Lactobacillales</taxon>
        <taxon>Enterococcaceae</taxon>
        <taxon>Enterococcus</taxon>
    </lineage>
</organism>
<dbReference type="Proteomes" id="UP000013858">
    <property type="component" value="Unassembled WGS sequence"/>
</dbReference>
<dbReference type="AlphaFoldDB" id="R2SWG4"/>
<gene>
    <name evidence="3" type="ORF">I583_01691</name>
    <name evidence="2" type="ORF">UAW_00722</name>
</gene>
<evidence type="ECO:0000313" key="2">
    <source>
        <dbReference type="EMBL" id="EOH99570.1"/>
    </source>
</evidence>
<accession>R2SWG4</accession>
<feature type="signal peptide" evidence="1">
    <location>
        <begin position="1"/>
        <end position="27"/>
    </location>
</feature>
<evidence type="ECO:0000313" key="4">
    <source>
        <dbReference type="Proteomes" id="UP000013858"/>
    </source>
</evidence>
<dbReference type="Proteomes" id="UP000014197">
    <property type="component" value="Unassembled WGS sequence"/>
</dbReference>
<evidence type="ECO:0000313" key="5">
    <source>
        <dbReference type="Proteomes" id="UP000014197"/>
    </source>
</evidence>
<feature type="chain" id="PRO_5004365829" description="WxL domain-containing protein" evidence="1">
    <location>
        <begin position="28"/>
        <end position="292"/>
    </location>
</feature>
<dbReference type="EMBL" id="ASVY01000002">
    <property type="protein sequence ID" value="EOT62690.1"/>
    <property type="molecule type" value="Genomic_DNA"/>
</dbReference>
<dbReference type="STRING" id="155618.RV06_GL002194"/>
<reference evidence="3 5" key="2">
    <citation type="submission" date="2013-03" db="EMBL/GenBank/DDBJ databases">
        <title>The Genome Sequence of Enterococcus haemoperoxidus BAA-382 (PacBio/Illumina hybrid assembly).</title>
        <authorList>
            <consortium name="The Broad Institute Genomics Platform"/>
            <consortium name="The Broad Institute Genome Sequencing Center for Infectious Disease"/>
            <person name="Earl A."/>
            <person name="Russ C."/>
            <person name="Gilmore M."/>
            <person name="Surin D."/>
            <person name="Walker B."/>
            <person name="Young S."/>
            <person name="Zeng Q."/>
            <person name="Gargeya S."/>
            <person name="Fitzgerald M."/>
            <person name="Haas B."/>
            <person name="Abouelleil A."/>
            <person name="Allen A.W."/>
            <person name="Alvarado L."/>
            <person name="Arachchi H.M."/>
            <person name="Berlin A.M."/>
            <person name="Chapman S.B."/>
            <person name="Gainer-Dewar J."/>
            <person name="Goldberg J."/>
            <person name="Griggs A."/>
            <person name="Gujja S."/>
            <person name="Hansen M."/>
            <person name="Howarth C."/>
            <person name="Imamovic A."/>
            <person name="Ireland A."/>
            <person name="Larimer J."/>
            <person name="McCowan C."/>
            <person name="Murphy C."/>
            <person name="Pearson M."/>
            <person name="Poon T.W."/>
            <person name="Priest M."/>
            <person name="Roberts A."/>
            <person name="Saif S."/>
            <person name="Shea T."/>
            <person name="Sisk P."/>
            <person name="Sykes S."/>
            <person name="Wortman J."/>
            <person name="Nusbaum C."/>
            <person name="Birren B."/>
        </authorList>
    </citation>
    <scope>NUCLEOTIDE SEQUENCE [LARGE SCALE GENOMIC DNA]</scope>
    <source>
        <strain evidence="3 5">ATCC BAA-382</strain>
    </source>
</reference>
<dbReference type="Gene3D" id="3.80.10.10">
    <property type="entry name" value="Ribonuclease Inhibitor"/>
    <property type="match status" value="1"/>
</dbReference>
<proteinExistence type="predicted"/>
<evidence type="ECO:0000256" key="1">
    <source>
        <dbReference type="SAM" id="SignalP"/>
    </source>
</evidence>
<dbReference type="eggNOG" id="ENOG503073N">
    <property type="taxonomic scope" value="Bacteria"/>
</dbReference>